<dbReference type="RefSeq" id="WP_184742573.1">
    <property type="nucleotide sequence ID" value="NZ_JACHGJ010000001.1"/>
</dbReference>
<evidence type="ECO:0000256" key="6">
    <source>
        <dbReference type="ARBA" id="ARBA00025185"/>
    </source>
</evidence>
<keyword evidence="5" id="KW-0804">Transcription</keyword>
<protein>
    <recommendedName>
        <fullName evidence="2">Transcriptional regulator MntR</fullName>
    </recommendedName>
</protein>
<comment type="similarity">
    <text evidence="1">Belongs to the DtxR/MntR family.</text>
</comment>
<keyword evidence="9" id="KW-1185">Reference proteome</keyword>
<dbReference type="Gene3D" id="1.10.10.10">
    <property type="entry name" value="Winged helix-like DNA-binding domain superfamily/Winged helix DNA-binding domain"/>
    <property type="match status" value="1"/>
</dbReference>
<dbReference type="InterPro" id="IPR036421">
    <property type="entry name" value="Fe_dep_repressor_sf"/>
</dbReference>
<dbReference type="Pfam" id="PF01325">
    <property type="entry name" value="Fe_dep_repress"/>
    <property type="match status" value="1"/>
</dbReference>
<dbReference type="InterPro" id="IPR036388">
    <property type="entry name" value="WH-like_DNA-bd_sf"/>
</dbReference>
<dbReference type="SMART" id="SM00529">
    <property type="entry name" value="HTH_DTXR"/>
    <property type="match status" value="1"/>
</dbReference>
<evidence type="ECO:0000256" key="2">
    <source>
        <dbReference type="ARBA" id="ARBA00022386"/>
    </source>
</evidence>
<keyword evidence="4" id="KW-0238">DNA-binding</keyword>
<dbReference type="GO" id="GO:0046914">
    <property type="term" value="F:transition metal ion binding"/>
    <property type="evidence" value="ECO:0007669"/>
    <property type="project" value="InterPro"/>
</dbReference>
<evidence type="ECO:0000256" key="5">
    <source>
        <dbReference type="ARBA" id="ARBA00023163"/>
    </source>
</evidence>
<proteinExistence type="inferred from homology"/>
<dbReference type="InterPro" id="IPR050536">
    <property type="entry name" value="DtxR_MntR_Metal-Reg"/>
</dbReference>
<dbReference type="PROSITE" id="PS50944">
    <property type="entry name" value="HTH_DTXR"/>
    <property type="match status" value="1"/>
</dbReference>
<dbReference type="PANTHER" id="PTHR33238">
    <property type="entry name" value="IRON (METAL) DEPENDENT REPRESSOR, DTXR FAMILY"/>
    <property type="match status" value="1"/>
</dbReference>
<accession>A0A841R6G3</accession>
<evidence type="ECO:0000313" key="9">
    <source>
        <dbReference type="Proteomes" id="UP000587760"/>
    </source>
</evidence>
<dbReference type="SUPFAM" id="SSF46785">
    <property type="entry name" value="Winged helix' DNA-binding domain"/>
    <property type="match status" value="1"/>
</dbReference>
<dbReference type="Proteomes" id="UP000587760">
    <property type="component" value="Unassembled WGS sequence"/>
</dbReference>
<sequence length="146" mass="16670">MKKSEQLTTSLEDYLEAILFLEEKNRVARVKDIAEFLSVQMPSVTGAQKNLRSKGLVEYERNSFINLSREGLKIARSIRKKHDILKNFLKSVLLLDDDQSEEEACKIEHAISQNTALRIKNLTDYVLKGLDTGELSGQSWQDIISE</sequence>
<evidence type="ECO:0000256" key="4">
    <source>
        <dbReference type="ARBA" id="ARBA00023125"/>
    </source>
</evidence>
<dbReference type="GO" id="GO:0046983">
    <property type="term" value="F:protein dimerization activity"/>
    <property type="evidence" value="ECO:0007669"/>
    <property type="project" value="InterPro"/>
</dbReference>
<evidence type="ECO:0000313" key="8">
    <source>
        <dbReference type="EMBL" id="MBB6478589.1"/>
    </source>
</evidence>
<evidence type="ECO:0000259" key="7">
    <source>
        <dbReference type="PROSITE" id="PS50944"/>
    </source>
</evidence>
<evidence type="ECO:0000256" key="1">
    <source>
        <dbReference type="ARBA" id="ARBA00007871"/>
    </source>
</evidence>
<organism evidence="8 9">
    <name type="scientific">Spirochaeta isovalerica</name>
    <dbReference type="NCBI Taxonomy" id="150"/>
    <lineage>
        <taxon>Bacteria</taxon>
        <taxon>Pseudomonadati</taxon>
        <taxon>Spirochaetota</taxon>
        <taxon>Spirochaetia</taxon>
        <taxon>Spirochaetales</taxon>
        <taxon>Spirochaetaceae</taxon>
        <taxon>Spirochaeta</taxon>
    </lineage>
</organism>
<dbReference type="InterPro" id="IPR022689">
    <property type="entry name" value="Iron_dep_repressor"/>
</dbReference>
<dbReference type="SUPFAM" id="SSF47979">
    <property type="entry name" value="Iron-dependent repressor protein, dimerization domain"/>
    <property type="match status" value="1"/>
</dbReference>
<comment type="caution">
    <text evidence="8">The sequence shown here is derived from an EMBL/GenBank/DDBJ whole genome shotgun (WGS) entry which is preliminary data.</text>
</comment>
<dbReference type="InterPro" id="IPR022687">
    <property type="entry name" value="HTH_DTXR"/>
</dbReference>
<gene>
    <name evidence="8" type="ORF">HNR50_000222</name>
</gene>
<dbReference type="Gene3D" id="1.10.60.10">
    <property type="entry name" value="Iron dependent repressor, metal binding and dimerisation domain"/>
    <property type="match status" value="1"/>
</dbReference>
<keyword evidence="3" id="KW-0805">Transcription regulation</keyword>
<name>A0A841R6G3_9SPIO</name>
<reference evidence="8 9" key="1">
    <citation type="submission" date="2020-08" db="EMBL/GenBank/DDBJ databases">
        <title>Genomic Encyclopedia of Type Strains, Phase IV (KMG-IV): sequencing the most valuable type-strain genomes for metagenomic binning, comparative biology and taxonomic classification.</title>
        <authorList>
            <person name="Goeker M."/>
        </authorList>
    </citation>
    <scope>NUCLEOTIDE SEQUENCE [LARGE SCALE GENOMIC DNA]</scope>
    <source>
        <strain evidence="8 9">DSM 2461</strain>
    </source>
</reference>
<dbReference type="GO" id="GO:0003677">
    <property type="term" value="F:DNA binding"/>
    <property type="evidence" value="ECO:0007669"/>
    <property type="project" value="UniProtKB-KW"/>
</dbReference>
<dbReference type="InterPro" id="IPR036390">
    <property type="entry name" value="WH_DNA-bd_sf"/>
</dbReference>
<dbReference type="PANTHER" id="PTHR33238:SF7">
    <property type="entry name" value="IRON-DEPENDENT TRANSCRIPTIONAL REGULATOR"/>
    <property type="match status" value="1"/>
</dbReference>
<feature type="domain" description="HTH dtxR-type" evidence="7">
    <location>
        <begin position="7"/>
        <end position="68"/>
    </location>
</feature>
<dbReference type="AlphaFoldDB" id="A0A841R6G3"/>
<dbReference type="GO" id="GO:0003700">
    <property type="term" value="F:DNA-binding transcription factor activity"/>
    <property type="evidence" value="ECO:0007669"/>
    <property type="project" value="InterPro"/>
</dbReference>
<dbReference type="Pfam" id="PF02742">
    <property type="entry name" value="Fe_dep_repr_C"/>
    <property type="match status" value="1"/>
</dbReference>
<dbReference type="InterPro" id="IPR001367">
    <property type="entry name" value="Fe_dep_repressor"/>
</dbReference>
<comment type="function">
    <text evidence="6">In the presence of manganese, represses expression of mntH and mntS. Up-regulates expression of mntP.</text>
</comment>
<evidence type="ECO:0000256" key="3">
    <source>
        <dbReference type="ARBA" id="ARBA00023015"/>
    </source>
</evidence>
<dbReference type="EMBL" id="JACHGJ010000001">
    <property type="protein sequence ID" value="MBB6478589.1"/>
    <property type="molecule type" value="Genomic_DNA"/>
</dbReference>